<comment type="similarity">
    <text evidence="1">Belongs to the 'GDSL' lipolytic enzyme family.</text>
</comment>
<gene>
    <name evidence="3" type="ORF">H8B17_03710</name>
</gene>
<dbReference type="PANTHER" id="PTHR43695:SF1">
    <property type="entry name" value="RHAMNOGALACTURONAN ACETYLESTERASE"/>
    <property type="match status" value="1"/>
</dbReference>
<dbReference type="InterPro" id="IPR036514">
    <property type="entry name" value="SGNH_hydro_sf"/>
</dbReference>
<proteinExistence type="inferred from homology"/>
<evidence type="ECO:0000313" key="3">
    <source>
        <dbReference type="EMBL" id="MBD1424679.1"/>
    </source>
</evidence>
<evidence type="ECO:0000256" key="1">
    <source>
        <dbReference type="ARBA" id="ARBA00008668"/>
    </source>
</evidence>
<evidence type="ECO:0000313" key="4">
    <source>
        <dbReference type="Proteomes" id="UP000606494"/>
    </source>
</evidence>
<keyword evidence="4" id="KW-1185">Reference proteome</keyword>
<protein>
    <submittedName>
        <fullName evidence="3">Rhamnogalacturonan acetylesterase</fullName>
    </submittedName>
</protein>
<dbReference type="Pfam" id="PF00657">
    <property type="entry name" value="Lipase_GDSL"/>
    <property type="match status" value="1"/>
</dbReference>
<keyword evidence="2" id="KW-0378">Hydrolase</keyword>
<reference evidence="3 4" key="1">
    <citation type="submission" date="2020-08" db="EMBL/GenBank/DDBJ databases">
        <title>Sphingobacterium sp. DN00404 isolated from aquaculture water.</title>
        <authorList>
            <person name="Zhang M."/>
        </authorList>
    </citation>
    <scope>NUCLEOTIDE SEQUENCE [LARGE SCALE GENOMIC DNA]</scope>
    <source>
        <strain evidence="3 4">KCTC 32294</strain>
    </source>
</reference>
<dbReference type="PANTHER" id="PTHR43695">
    <property type="entry name" value="PUTATIVE (AFU_ORTHOLOGUE AFUA_2G17250)-RELATED"/>
    <property type="match status" value="1"/>
</dbReference>
<dbReference type="SUPFAM" id="SSF52266">
    <property type="entry name" value="SGNH hydrolase"/>
    <property type="match status" value="1"/>
</dbReference>
<dbReference type="CDD" id="cd01821">
    <property type="entry name" value="Rhamnogalacturan_acetylesterase_like"/>
    <property type="match status" value="1"/>
</dbReference>
<evidence type="ECO:0000256" key="2">
    <source>
        <dbReference type="ARBA" id="ARBA00022801"/>
    </source>
</evidence>
<sequence length="265" mass="29742">MTNNKISITLSFILLVWSLCSFIEKKDKPTLFLIGDSTVKTGRGDGGNGQWGWGSFIADYFNLKQIDVQNKALGGTSSRTFYNNPKLWQQVLDSIRPGDYVLMQFGHNDASPIVDTSRARGTIKGNGDDYQEVKNPLLQQKEIVYSYGYYLRLFVKNIRDKGATAIVCSPIPRNRWEGDKVIRSDYAIWAKEAAQQADAFFIPLEDLIIAEYEKSGKAEVGRLFFDPKDHTHTLKAGAEVNASLIADYLGKNLEIGLKKYLVSPN</sequence>
<dbReference type="InterPro" id="IPR037459">
    <property type="entry name" value="RhgT-like"/>
</dbReference>
<organism evidence="3 4">
    <name type="scientific">Sphingobacterium arenae</name>
    <dbReference type="NCBI Taxonomy" id="1280598"/>
    <lineage>
        <taxon>Bacteria</taxon>
        <taxon>Pseudomonadati</taxon>
        <taxon>Bacteroidota</taxon>
        <taxon>Sphingobacteriia</taxon>
        <taxon>Sphingobacteriales</taxon>
        <taxon>Sphingobacteriaceae</taxon>
        <taxon>Sphingobacterium</taxon>
    </lineage>
</organism>
<name>A0ABR7Y068_9SPHI</name>
<dbReference type="RefSeq" id="WP_190307798.1">
    <property type="nucleotide sequence ID" value="NZ_JACNYK010000001.1"/>
</dbReference>
<dbReference type="Proteomes" id="UP000606494">
    <property type="component" value="Unassembled WGS sequence"/>
</dbReference>
<dbReference type="InterPro" id="IPR001087">
    <property type="entry name" value="GDSL"/>
</dbReference>
<dbReference type="Gene3D" id="3.40.50.1110">
    <property type="entry name" value="SGNH hydrolase"/>
    <property type="match status" value="1"/>
</dbReference>
<dbReference type="EMBL" id="JACNYK010000001">
    <property type="protein sequence ID" value="MBD1424679.1"/>
    <property type="molecule type" value="Genomic_DNA"/>
</dbReference>
<accession>A0ABR7Y068</accession>
<comment type="caution">
    <text evidence="3">The sequence shown here is derived from an EMBL/GenBank/DDBJ whole genome shotgun (WGS) entry which is preliminary data.</text>
</comment>